<evidence type="ECO:0000256" key="4">
    <source>
        <dbReference type="SAM" id="MobiDB-lite"/>
    </source>
</evidence>
<evidence type="ECO:0000256" key="1">
    <source>
        <dbReference type="ARBA" id="ARBA00022950"/>
    </source>
</evidence>
<feature type="region of interest" description="Disordered" evidence="4">
    <location>
        <begin position="417"/>
        <end position="491"/>
    </location>
</feature>
<keyword evidence="2" id="KW-1160">Virus entry into host cell</keyword>
<protein>
    <submittedName>
        <fullName evidence="5">Portal protein</fullName>
    </submittedName>
</protein>
<feature type="compositionally biased region" description="Basic and acidic residues" evidence="4">
    <location>
        <begin position="474"/>
        <end position="491"/>
    </location>
</feature>
<dbReference type="InterPro" id="IPR006944">
    <property type="entry name" value="Phage/GTA_portal"/>
</dbReference>
<dbReference type="Pfam" id="PF04860">
    <property type="entry name" value="Phage_portal"/>
    <property type="match status" value="1"/>
</dbReference>
<organism evidence="5 6">
    <name type="scientific">Staphylococcus phage 6ec</name>
    <dbReference type="NCBI Taxonomy" id="1500386"/>
    <lineage>
        <taxon>Viruses</taxon>
        <taxon>Duplodnaviria</taxon>
        <taxon>Heunggongvirae</taxon>
        <taxon>Uroviricota</taxon>
        <taxon>Caudoviricetes</taxon>
        <taxon>Sextaecvirus</taxon>
        <taxon>Sextaecvirus sextaec</taxon>
    </lineage>
</organism>
<accession>A0A060AFC9</accession>
<dbReference type="InterPro" id="IPR006427">
    <property type="entry name" value="Portal_HK97"/>
</dbReference>
<keyword evidence="1" id="KW-0118">Viral capsid assembly</keyword>
<dbReference type="OrthoDB" id="15149at10239"/>
<feature type="compositionally biased region" description="Basic and acidic residues" evidence="4">
    <location>
        <begin position="434"/>
        <end position="459"/>
    </location>
</feature>
<keyword evidence="2" id="KW-1162">Viral penetration into host cytoplasm</keyword>
<evidence type="ECO:0000313" key="6">
    <source>
        <dbReference type="Proteomes" id="UP000026999"/>
    </source>
</evidence>
<dbReference type="Gene3D" id="3.40.140.120">
    <property type="match status" value="1"/>
</dbReference>
<keyword evidence="1" id="KW-1188">Viral release from host cell</keyword>
<evidence type="ECO:0000256" key="3">
    <source>
        <dbReference type="ARBA" id="ARBA00023219"/>
    </source>
</evidence>
<reference evidence="5 6" key="1">
    <citation type="journal article" date="2014" name="Genome Announc.">
        <title>Complete Genome Sequence of a Staphylococcus epidermidis Bacteriophage Isolated from the Anterior Nares of Humans.</title>
        <authorList>
            <person name="Aswani V.H."/>
            <person name="Tremblay D.M."/>
            <person name="Moineau S."/>
            <person name="Shukla S.K."/>
        </authorList>
    </citation>
    <scope>NUCLEOTIDE SEQUENCE [LARGE SCALE GENOMIC DNA]</scope>
</reference>
<keyword evidence="6" id="KW-1185">Reference proteome</keyword>
<keyword evidence="3" id="KW-0231">Viral genome packaging</keyword>
<evidence type="ECO:0000256" key="2">
    <source>
        <dbReference type="ARBA" id="ARBA00023009"/>
    </source>
</evidence>
<proteinExistence type="predicted"/>
<dbReference type="Gene3D" id="1.20.1270.210">
    <property type="match status" value="1"/>
</dbReference>
<evidence type="ECO:0000313" key="5">
    <source>
        <dbReference type="EMBL" id="AIA64049.1"/>
    </source>
</evidence>
<dbReference type="GeneID" id="19685765"/>
<dbReference type="Proteomes" id="UP000026999">
    <property type="component" value="Segment"/>
</dbReference>
<name>A0A060AFC9_9CAUD</name>
<dbReference type="KEGG" id="vg:19685765"/>
<keyword evidence="2" id="KW-1171">Viral genome ejection through host cell envelope</keyword>
<feature type="compositionally biased region" description="Acidic residues" evidence="4">
    <location>
        <begin position="460"/>
        <end position="473"/>
    </location>
</feature>
<sequence length="491" mass="54936">MGLIDDLMKQFSNNQNNQNKQQLNNMYGNVNSAIVGTSSGGSSNFTEEEALSISSVAAATDLITSTIARLPIRLYKKGSKGEYVSLDDDKRVFLLNKEPNTTLTAITLKKRIILDYLFHGNSYIYPEWNRNELMGLHHIPAKNVFVEKYVDENIPFAVKGQFEVLGADAQKITLLPDELMIVLKNSENGLDSKGILDLNSELLQLALNQQQYSSSILENGALPLAVLTTPSRVTDKAMARIKQSWETIYKGGKNAGKTVILEDGMDYKPVSLNPNELDLSTSKEAVLSDIARVFGIPESMLNADANKYNSNEQNNLHFLQYTLDPIITALESALNKSLLLESEKDKGYSFQVDRDSILATTEAEKFATTIQAMKGGLISVNEARARHNLKQITDDYMMWGLGNIFYNKEDSKMTIPNMGAIIDPNDPESVAKAMNKDSEQASNDLKDKQKEQEKENTDKDDNEEKTDDEMNEDKEDKDKKSNKDKDIKEDK</sequence>
<dbReference type="EMBL" id="KJ804259">
    <property type="protein sequence ID" value="AIA64049.1"/>
    <property type="molecule type" value="Genomic_DNA"/>
</dbReference>
<dbReference type="Gene3D" id="3.30.1120.70">
    <property type="match status" value="1"/>
</dbReference>
<gene>
    <name evidence="5" type="ORF">PHAGE6E_23</name>
</gene>
<dbReference type="RefSeq" id="YP_009042528.1">
    <property type="nucleotide sequence ID" value="NC_024355.1"/>
</dbReference>
<dbReference type="NCBIfam" id="TIGR01537">
    <property type="entry name" value="portal_HK97"/>
    <property type="match status" value="1"/>
</dbReference>